<sequence>MTNLGFGVMLFVILGYVQYSWIYETVDGIGYEFKSKWSYISMSVFLGVLVGYFITTGLYQAY</sequence>
<accession>A0A845F438</accession>
<evidence type="ECO:0000313" key="3">
    <source>
        <dbReference type="Proteomes" id="UP000447833"/>
    </source>
</evidence>
<keyword evidence="1" id="KW-0812">Transmembrane</keyword>
<gene>
    <name evidence="2" type="ORF">GLW07_20880</name>
</gene>
<reference evidence="2 3" key="1">
    <citation type="submission" date="2019-11" db="EMBL/GenBank/DDBJ databases">
        <title>Genome sequences of 17 halophilic strains isolated from different environments.</title>
        <authorList>
            <person name="Furrow R.E."/>
        </authorList>
    </citation>
    <scope>NUCLEOTIDE SEQUENCE [LARGE SCALE GENOMIC DNA]</scope>
    <source>
        <strain evidence="2 3">22506_14_FS</strain>
    </source>
</reference>
<proteinExistence type="predicted"/>
<keyword evidence="1" id="KW-1133">Transmembrane helix</keyword>
<keyword evidence="1" id="KW-0472">Membrane</keyword>
<dbReference type="Proteomes" id="UP000447833">
    <property type="component" value="Unassembled WGS sequence"/>
</dbReference>
<dbReference type="AlphaFoldDB" id="A0A845F438"/>
<organism evidence="2 3">
    <name type="scientific">Guptibacillus hwajinpoensis</name>
    <dbReference type="NCBI Taxonomy" id="208199"/>
    <lineage>
        <taxon>Bacteria</taxon>
        <taxon>Bacillati</taxon>
        <taxon>Bacillota</taxon>
        <taxon>Bacilli</taxon>
        <taxon>Bacillales</taxon>
        <taxon>Guptibacillaceae</taxon>
        <taxon>Guptibacillus</taxon>
    </lineage>
</organism>
<dbReference type="EMBL" id="WMEY01000010">
    <property type="protein sequence ID" value="MYL65822.1"/>
    <property type="molecule type" value="Genomic_DNA"/>
</dbReference>
<evidence type="ECO:0000313" key="2">
    <source>
        <dbReference type="EMBL" id="MYL65822.1"/>
    </source>
</evidence>
<dbReference type="RefSeq" id="WP_098446393.1">
    <property type="nucleotide sequence ID" value="NZ_WMEY01000010.1"/>
</dbReference>
<evidence type="ECO:0000256" key="1">
    <source>
        <dbReference type="SAM" id="Phobius"/>
    </source>
</evidence>
<comment type="caution">
    <text evidence="2">The sequence shown here is derived from an EMBL/GenBank/DDBJ whole genome shotgun (WGS) entry which is preliminary data.</text>
</comment>
<protein>
    <submittedName>
        <fullName evidence="2">Uncharacterized protein</fullName>
    </submittedName>
</protein>
<feature type="transmembrane region" description="Helical" evidence="1">
    <location>
        <begin position="38"/>
        <end position="59"/>
    </location>
</feature>
<feature type="transmembrane region" description="Helical" evidence="1">
    <location>
        <begin position="6"/>
        <end position="26"/>
    </location>
</feature>
<name>A0A845F438_9BACL</name>